<organism evidence="1 2">
    <name type="scientific">Finegoldia dalianensis</name>
    <dbReference type="NCBI Taxonomy" id="3145239"/>
    <lineage>
        <taxon>Bacteria</taxon>
        <taxon>Bacillati</taxon>
        <taxon>Bacillota</taxon>
        <taxon>Tissierellia</taxon>
        <taxon>Tissierellales</taxon>
        <taxon>Peptoniphilaceae</taxon>
        <taxon>Finegoldia</taxon>
    </lineage>
</organism>
<sequence>MKWSCEEIQVCKKVIHDNPRERLSKVAEKISNELNRTYSSVRSFLIYNLEIIDFRKEHEIFTNKERRQIMDDNLYDEDESVIDDEGNFKIDYKKFFDKVKHENKVAEKFIEGEKYAIYDVNKTKEKFRCYATLVDKDERFARFKIKSFCECFLWNDYGVGWKAKDN</sequence>
<reference evidence="1 2" key="1">
    <citation type="journal article" date="2024" name="Anaerobe">
        <title>The identification of Finegoldia dalianensis sp. nov., isolated from the pus of a patient with skin abscess and genomic analysis of the strains belonging to Finegoldia genus.</title>
        <authorList>
            <person name="Li Y."/>
            <person name="Wang Y."/>
            <person name="Xiao D."/>
            <person name="Wang J."/>
            <person name="Jin D."/>
        </authorList>
    </citation>
    <scope>NUCLEOTIDE SEQUENCE [LARGE SCALE GENOMIC DNA]</scope>
    <source>
        <strain evidence="1 2">LY240594</strain>
    </source>
</reference>
<dbReference type="EMBL" id="JBDLBQ010000007">
    <property type="protein sequence ID" value="MFN2102845.1"/>
    <property type="molecule type" value="Genomic_DNA"/>
</dbReference>
<comment type="caution">
    <text evidence="1">The sequence shown here is derived from an EMBL/GenBank/DDBJ whole genome shotgun (WGS) entry which is preliminary data.</text>
</comment>
<name>A0ABW9KDS3_9FIRM</name>
<dbReference type="Proteomes" id="UP001634413">
    <property type="component" value="Unassembled WGS sequence"/>
</dbReference>
<evidence type="ECO:0000313" key="2">
    <source>
        <dbReference type="Proteomes" id="UP001634413"/>
    </source>
</evidence>
<evidence type="ECO:0000313" key="1">
    <source>
        <dbReference type="EMBL" id="MFN2102845.1"/>
    </source>
</evidence>
<dbReference type="RefSeq" id="WP_412701990.1">
    <property type="nucleotide sequence ID" value="NZ_JBDLBQ010000007.1"/>
</dbReference>
<keyword evidence="2" id="KW-1185">Reference proteome</keyword>
<proteinExistence type="predicted"/>
<protein>
    <submittedName>
        <fullName evidence="1">Uncharacterized protein</fullName>
    </submittedName>
</protein>
<accession>A0ABW9KDS3</accession>
<gene>
    <name evidence="1" type="ORF">ABDJ34_08020</name>
</gene>